<organism evidence="1 2">
    <name type="scientific">Lactuca sativa</name>
    <name type="common">Garden lettuce</name>
    <dbReference type="NCBI Taxonomy" id="4236"/>
    <lineage>
        <taxon>Eukaryota</taxon>
        <taxon>Viridiplantae</taxon>
        <taxon>Streptophyta</taxon>
        <taxon>Embryophyta</taxon>
        <taxon>Tracheophyta</taxon>
        <taxon>Spermatophyta</taxon>
        <taxon>Magnoliopsida</taxon>
        <taxon>eudicotyledons</taxon>
        <taxon>Gunneridae</taxon>
        <taxon>Pentapetalae</taxon>
        <taxon>asterids</taxon>
        <taxon>campanulids</taxon>
        <taxon>Asterales</taxon>
        <taxon>Asteraceae</taxon>
        <taxon>Cichorioideae</taxon>
        <taxon>Cichorieae</taxon>
        <taxon>Lactucinae</taxon>
        <taxon>Lactuca</taxon>
    </lineage>
</organism>
<accession>A0A9R1VK60</accession>
<keyword evidence="2" id="KW-1185">Reference proteome</keyword>
<dbReference type="Proteomes" id="UP000235145">
    <property type="component" value="Unassembled WGS sequence"/>
</dbReference>
<name>A0A9R1VK60_LACSA</name>
<evidence type="ECO:0000313" key="2">
    <source>
        <dbReference type="Proteomes" id="UP000235145"/>
    </source>
</evidence>
<proteinExistence type="predicted"/>
<protein>
    <submittedName>
        <fullName evidence="1">Uncharacterized protein</fullName>
    </submittedName>
</protein>
<dbReference type="EMBL" id="NBSK02000005">
    <property type="protein sequence ID" value="KAJ0206141.1"/>
    <property type="molecule type" value="Genomic_DNA"/>
</dbReference>
<gene>
    <name evidence="1" type="ORF">LSAT_V11C500258140</name>
</gene>
<reference evidence="1 2" key="1">
    <citation type="journal article" date="2017" name="Nat. Commun.">
        <title>Genome assembly with in vitro proximity ligation data and whole-genome triplication in lettuce.</title>
        <authorList>
            <person name="Reyes-Chin-Wo S."/>
            <person name="Wang Z."/>
            <person name="Yang X."/>
            <person name="Kozik A."/>
            <person name="Arikit S."/>
            <person name="Song C."/>
            <person name="Xia L."/>
            <person name="Froenicke L."/>
            <person name="Lavelle D.O."/>
            <person name="Truco M.J."/>
            <person name="Xia R."/>
            <person name="Zhu S."/>
            <person name="Xu C."/>
            <person name="Xu H."/>
            <person name="Xu X."/>
            <person name="Cox K."/>
            <person name="Korf I."/>
            <person name="Meyers B.C."/>
            <person name="Michelmore R.W."/>
        </authorList>
    </citation>
    <scope>NUCLEOTIDE SEQUENCE [LARGE SCALE GENOMIC DNA]</scope>
    <source>
        <strain evidence="2">cv. Salinas</strain>
        <tissue evidence="1">Seedlings</tissue>
    </source>
</reference>
<dbReference type="AlphaFoldDB" id="A0A9R1VK60"/>
<sequence length="176" mass="20153">MKSPVVGGLDERKIVRGMGKFIMPQQYFYLVKNVKYYLDIENERVDKRINKLEDDLEKLKNVYLMFLKPQDNSCLLAIEFAANVVAKGTIMKYSASDENIEVMMETIFQGEALIPIPLEEEFIVKVKDALGHILANTLRKSGGETCDTSKETCNTSEETRNTTKGRCNTFKRINRK</sequence>
<evidence type="ECO:0000313" key="1">
    <source>
        <dbReference type="EMBL" id="KAJ0206141.1"/>
    </source>
</evidence>
<comment type="caution">
    <text evidence="1">The sequence shown here is derived from an EMBL/GenBank/DDBJ whole genome shotgun (WGS) entry which is preliminary data.</text>
</comment>